<accession>A0A183C6L6</accession>
<evidence type="ECO:0000313" key="6">
    <source>
        <dbReference type="WBParaSite" id="GPLIN_000851200"/>
    </source>
</evidence>
<dbReference type="Gene3D" id="2.30.29.30">
    <property type="entry name" value="Pleckstrin-homology domain (PH domain)/Phosphotyrosine-binding domain (PTB)"/>
    <property type="match status" value="1"/>
</dbReference>
<dbReference type="InterPro" id="IPR001849">
    <property type="entry name" value="PH_domain"/>
</dbReference>
<reference evidence="5" key="1">
    <citation type="submission" date="2014-05" db="EMBL/GenBank/DDBJ databases">
        <title>The genome and life-stage specific transcriptomes of Globodera pallida elucidate key aspects of plant parasitism by a cyst nematode.</title>
        <authorList>
            <person name="Cotton J.A."/>
            <person name="Lilley C.J."/>
            <person name="Jones L.M."/>
            <person name="Kikuchi T."/>
            <person name="Reid A.J."/>
            <person name="Thorpe P."/>
            <person name="Tsai I.J."/>
            <person name="Beasley H."/>
            <person name="Blok V."/>
            <person name="Cock P.J.A."/>
            <person name="Van den Akker S.E."/>
            <person name="Holroyd N."/>
            <person name="Hunt M."/>
            <person name="Mantelin S."/>
            <person name="Naghra H."/>
            <person name="Pain A."/>
            <person name="Palomares-Rius J.E."/>
            <person name="Zarowiecki M."/>
            <person name="Berriman M."/>
            <person name="Jones J.T."/>
            <person name="Urwin P.E."/>
        </authorList>
    </citation>
    <scope>NUCLEOTIDE SEQUENCE [LARGE SCALE GENOMIC DNA]</scope>
    <source>
        <strain evidence="5">Lindley</strain>
    </source>
</reference>
<evidence type="ECO:0000259" key="4">
    <source>
        <dbReference type="PROSITE" id="PS50003"/>
    </source>
</evidence>
<dbReference type="Pfam" id="PF00169">
    <property type="entry name" value="PH"/>
    <property type="match status" value="1"/>
</dbReference>
<feature type="domain" description="PH" evidence="4">
    <location>
        <begin position="3"/>
        <end position="119"/>
    </location>
</feature>
<evidence type="ECO:0000256" key="3">
    <source>
        <dbReference type="SAM" id="MobiDB-lite"/>
    </source>
</evidence>
<evidence type="ECO:0000313" key="5">
    <source>
        <dbReference type="Proteomes" id="UP000050741"/>
    </source>
</evidence>
<dbReference type="WBParaSite" id="GPLIN_000851200">
    <property type="protein sequence ID" value="GPLIN_000851200"/>
    <property type="gene ID" value="GPLIN_000851200"/>
</dbReference>
<organism evidence="5 6">
    <name type="scientific">Globodera pallida</name>
    <name type="common">Potato cyst nematode worm</name>
    <name type="synonym">Heterodera pallida</name>
    <dbReference type="NCBI Taxonomy" id="36090"/>
    <lineage>
        <taxon>Eukaryota</taxon>
        <taxon>Metazoa</taxon>
        <taxon>Ecdysozoa</taxon>
        <taxon>Nematoda</taxon>
        <taxon>Chromadorea</taxon>
        <taxon>Rhabditida</taxon>
        <taxon>Tylenchina</taxon>
        <taxon>Tylenchomorpha</taxon>
        <taxon>Tylenchoidea</taxon>
        <taxon>Heteroderidae</taxon>
        <taxon>Heteroderinae</taxon>
        <taxon>Globodera</taxon>
    </lineage>
</organism>
<dbReference type="SUPFAM" id="SSF50729">
    <property type="entry name" value="PH domain-like"/>
    <property type="match status" value="1"/>
</dbReference>
<feature type="compositionally biased region" description="Low complexity" evidence="3">
    <location>
        <begin position="154"/>
        <end position="172"/>
    </location>
</feature>
<keyword evidence="2" id="KW-0472">Membrane</keyword>
<dbReference type="GO" id="GO:0045595">
    <property type="term" value="P:regulation of cell differentiation"/>
    <property type="evidence" value="ECO:0007669"/>
    <property type="project" value="TreeGrafter"/>
</dbReference>
<comment type="subcellular location">
    <subcellularLocation>
        <location evidence="1">Membrane</location>
    </subcellularLocation>
</comment>
<feature type="compositionally biased region" description="Pro residues" evidence="3">
    <location>
        <begin position="140"/>
        <end position="153"/>
    </location>
</feature>
<dbReference type="CDD" id="cd00821">
    <property type="entry name" value="PH"/>
    <property type="match status" value="1"/>
</dbReference>
<evidence type="ECO:0000256" key="1">
    <source>
        <dbReference type="ARBA" id="ARBA00004370"/>
    </source>
</evidence>
<name>A0A183C6L6_GLOPA</name>
<dbReference type="InterPro" id="IPR039680">
    <property type="entry name" value="PLEKHB1/2"/>
</dbReference>
<dbReference type="PANTHER" id="PTHR14309">
    <property type="entry name" value="EXPRESSED PROTEIN"/>
    <property type="match status" value="1"/>
</dbReference>
<reference evidence="6" key="2">
    <citation type="submission" date="2016-06" db="UniProtKB">
        <authorList>
            <consortium name="WormBaseParasite"/>
        </authorList>
    </citation>
    <scope>IDENTIFICATION</scope>
</reference>
<dbReference type="GO" id="GO:0016020">
    <property type="term" value="C:membrane"/>
    <property type="evidence" value="ECO:0007669"/>
    <property type="project" value="UniProtKB-SubCell"/>
</dbReference>
<keyword evidence="5" id="KW-1185">Reference proteome</keyword>
<dbReference type="PROSITE" id="PS50003">
    <property type="entry name" value="PH_DOMAIN"/>
    <property type="match status" value="1"/>
</dbReference>
<feature type="compositionally biased region" description="Gly residues" evidence="3">
    <location>
        <begin position="297"/>
        <end position="321"/>
    </location>
</feature>
<feature type="region of interest" description="Disordered" evidence="3">
    <location>
        <begin position="126"/>
        <end position="176"/>
    </location>
</feature>
<dbReference type="InterPro" id="IPR011993">
    <property type="entry name" value="PH-like_dom_sf"/>
</dbReference>
<dbReference type="SMART" id="SM00233">
    <property type="entry name" value="PH"/>
    <property type="match status" value="1"/>
</dbReference>
<feature type="region of interest" description="Disordered" evidence="3">
    <location>
        <begin position="266"/>
        <end position="321"/>
    </location>
</feature>
<sequence>MSTIIKEGFVEKFKSGFLSSKWKSVFARLYSDSTLALYNDRGDSRPTENIFIKNVIPYICVGYMTDRMPVRRPSLPPGTAVQRLVGIGLDPRAEKVHWILFPSEQILEEWLNGIMSTLPTPPNPLPNVPPVPVSQSIGFVPPPKYPDQPPPYGQPGQQQQQPPYYQPPAGYGNAQQLPYPSQQTVVIDRTSTPSGGYGGSSGFGTGLAAGMGGAMVGSLLGYGIGSFFAPHGGWGGWGGWGGGGYGGGNGFGGGYIQDNDTYVTNNYYTNNDDSSTPAQNSGDYSTPSQNDNTDYGDSGGGGTWDDGGGFDGGFDGGGGDW</sequence>
<dbReference type="PANTHER" id="PTHR14309:SF12">
    <property type="entry name" value="PH DOMAIN-CONTAINING PROTEIN"/>
    <property type="match status" value="1"/>
</dbReference>
<dbReference type="AlphaFoldDB" id="A0A183C6L6"/>
<proteinExistence type="predicted"/>
<evidence type="ECO:0000256" key="2">
    <source>
        <dbReference type="ARBA" id="ARBA00023136"/>
    </source>
</evidence>
<feature type="compositionally biased region" description="Polar residues" evidence="3">
    <location>
        <begin position="274"/>
        <end position="289"/>
    </location>
</feature>
<protein>
    <submittedName>
        <fullName evidence="6">PH domain-containing protein</fullName>
    </submittedName>
</protein>
<dbReference type="Proteomes" id="UP000050741">
    <property type="component" value="Unassembled WGS sequence"/>
</dbReference>